<organism evidence="3 4">
    <name type="scientific">Xylaria grammica</name>
    <dbReference type="NCBI Taxonomy" id="363999"/>
    <lineage>
        <taxon>Eukaryota</taxon>
        <taxon>Fungi</taxon>
        <taxon>Dikarya</taxon>
        <taxon>Ascomycota</taxon>
        <taxon>Pezizomycotina</taxon>
        <taxon>Sordariomycetes</taxon>
        <taxon>Xylariomycetidae</taxon>
        <taxon>Xylariales</taxon>
        <taxon>Xylariaceae</taxon>
        <taxon>Xylaria</taxon>
    </lineage>
</organism>
<dbReference type="InterPro" id="IPR023631">
    <property type="entry name" value="Amidase_dom"/>
</dbReference>
<dbReference type="STRING" id="363999.A0A439D536"/>
<dbReference type="AlphaFoldDB" id="A0A439D536"/>
<keyword evidence="4" id="KW-1185">Reference proteome</keyword>
<name>A0A439D536_9PEZI</name>
<evidence type="ECO:0000259" key="1">
    <source>
        <dbReference type="Pfam" id="PF01425"/>
    </source>
</evidence>
<gene>
    <name evidence="3" type="ORF">EKO27_g5579</name>
</gene>
<dbReference type="PANTHER" id="PTHR46310">
    <property type="entry name" value="AMIDASE 1"/>
    <property type="match status" value="1"/>
</dbReference>
<dbReference type="InterPro" id="IPR058329">
    <property type="entry name" value="Arp1_N"/>
</dbReference>
<feature type="domain" description="Scytalone dehydratase-like protein Arp1 N-terminal" evidence="2">
    <location>
        <begin position="27"/>
        <end position="149"/>
    </location>
</feature>
<dbReference type="Gene3D" id="3.90.1300.10">
    <property type="entry name" value="Amidase signature (AS) domain"/>
    <property type="match status" value="1"/>
</dbReference>
<protein>
    <submittedName>
        <fullName evidence="3">Uncharacterized protein</fullName>
    </submittedName>
</protein>
<dbReference type="SUPFAM" id="SSF75304">
    <property type="entry name" value="Amidase signature (AS) enzymes"/>
    <property type="match status" value="1"/>
</dbReference>
<proteinExistence type="predicted"/>
<reference evidence="3 4" key="1">
    <citation type="submission" date="2018-12" db="EMBL/GenBank/DDBJ databases">
        <title>Draft genome sequence of Xylaria grammica IHI A82.</title>
        <authorList>
            <person name="Buettner E."/>
            <person name="Kellner H."/>
        </authorList>
    </citation>
    <scope>NUCLEOTIDE SEQUENCE [LARGE SCALE GENOMIC DNA]</scope>
    <source>
        <strain evidence="3 4">IHI A82</strain>
    </source>
</reference>
<evidence type="ECO:0000313" key="4">
    <source>
        <dbReference type="Proteomes" id="UP000286045"/>
    </source>
</evidence>
<dbReference type="Pfam" id="PF26053">
    <property type="entry name" value="DUF8016"/>
    <property type="match status" value="1"/>
</dbReference>
<evidence type="ECO:0000313" key="3">
    <source>
        <dbReference type="EMBL" id="RWA09516.1"/>
    </source>
</evidence>
<dbReference type="Pfam" id="PF01425">
    <property type="entry name" value="Amidase"/>
    <property type="match status" value="1"/>
</dbReference>
<comment type="caution">
    <text evidence="3">The sequence shown here is derived from an EMBL/GenBank/DDBJ whole genome shotgun (WGS) entry which is preliminary data.</text>
</comment>
<accession>A0A439D536</accession>
<dbReference type="Proteomes" id="UP000286045">
    <property type="component" value="Unassembled WGS sequence"/>
</dbReference>
<dbReference type="EMBL" id="RYZI01000150">
    <property type="protein sequence ID" value="RWA09516.1"/>
    <property type="molecule type" value="Genomic_DNA"/>
</dbReference>
<dbReference type="InterPro" id="IPR036928">
    <property type="entry name" value="AS_sf"/>
</dbReference>
<feature type="domain" description="Amidase" evidence="1">
    <location>
        <begin position="205"/>
        <end position="392"/>
    </location>
</feature>
<evidence type="ECO:0000259" key="2">
    <source>
        <dbReference type="Pfam" id="PF26053"/>
    </source>
</evidence>
<sequence>MAYTQLRTATFAELGDYSYYVRARKEASFAAHKTDLPPSAVTPLVVIHSNSKELSLDLIQRSLARFNEEDDVFQDGFAVGGYILVHFAQNSLVSSEAYVEPASDRILTTISDYPCPEGLVGLLRERSLQLLVSEGPDTIPEGPYFIEGQDIHQAWRLFPDHLAAFTAAVIPDDYAAQPNTFTTLRGSYSWGEGGQIAVPSKLYSQGSKLPLAGVRVSLKDNIHLNGVITTLGNRAYAELYGRKNASARYVDRLIAQGAVIVGKTKLSAFAGSEIPPCQCIDYFPPWNPRGDGYQGPSGSSSGAGASAAGYDWLDVAICTDTSGSMRNPAASHGLWGLKVTWGAIPMDGVVPACEFYDSIGILCRSPGTIERMVQAFRTVADAEPDSGSSKPPTKILYPTDWYPLENPDQQRLNEEFLRDLERFTGTQHSKISMSDEWSQSCPEEYKGVTLKDLLATTSEQLNRYDNVHNFDEFRREYKERFGKTAYVSPAHTQRWEISEKVTAEEREKAIKQGIVFRKWASEALFGNDSSVVMLVPQGRPGANYRDITTNTGGFGIPGGPGGPAFVISLLGVPQIVLPIGANKYQSRPSGREELAPQCTTLIGAFNTDLDLVRLAADTLRASGKPTELLTGRYAFPQRDPNEQGERGETVGVAVL</sequence>
<dbReference type="PANTHER" id="PTHR46310:SF7">
    <property type="entry name" value="AMIDASE 1"/>
    <property type="match status" value="1"/>
</dbReference>